<organism evidence="1 2">
    <name type="scientific">Macrolepiota fuliginosa MF-IS2</name>
    <dbReference type="NCBI Taxonomy" id="1400762"/>
    <lineage>
        <taxon>Eukaryota</taxon>
        <taxon>Fungi</taxon>
        <taxon>Dikarya</taxon>
        <taxon>Basidiomycota</taxon>
        <taxon>Agaricomycotina</taxon>
        <taxon>Agaricomycetes</taxon>
        <taxon>Agaricomycetidae</taxon>
        <taxon>Agaricales</taxon>
        <taxon>Agaricineae</taxon>
        <taxon>Agaricaceae</taxon>
        <taxon>Macrolepiota</taxon>
    </lineage>
</organism>
<evidence type="ECO:0000313" key="1">
    <source>
        <dbReference type="EMBL" id="KAF9449457.1"/>
    </source>
</evidence>
<proteinExistence type="predicted"/>
<dbReference type="EMBL" id="MU151130">
    <property type="protein sequence ID" value="KAF9449457.1"/>
    <property type="molecule type" value="Genomic_DNA"/>
</dbReference>
<evidence type="ECO:0000313" key="2">
    <source>
        <dbReference type="Proteomes" id="UP000807342"/>
    </source>
</evidence>
<keyword evidence="2" id="KW-1185">Reference proteome</keyword>
<dbReference type="Proteomes" id="UP000807342">
    <property type="component" value="Unassembled WGS sequence"/>
</dbReference>
<reference evidence="1" key="1">
    <citation type="submission" date="2020-11" db="EMBL/GenBank/DDBJ databases">
        <authorList>
            <consortium name="DOE Joint Genome Institute"/>
            <person name="Ahrendt S."/>
            <person name="Riley R."/>
            <person name="Andreopoulos W."/>
            <person name="Labutti K."/>
            <person name="Pangilinan J."/>
            <person name="Ruiz-Duenas F.J."/>
            <person name="Barrasa J.M."/>
            <person name="Sanchez-Garcia M."/>
            <person name="Camarero S."/>
            <person name="Miyauchi S."/>
            <person name="Serrano A."/>
            <person name="Linde D."/>
            <person name="Babiker R."/>
            <person name="Drula E."/>
            <person name="Ayuso-Fernandez I."/>
            <person name="Pacheco R."/>
            <person name="Padilla G."/>
            <person name="Ferreira P."/>
            <person name="Barriuso J."/>
            <person name="Kellner H."/>
            <person name="Castanera R."/>
            <person name="Alfaro M."/>
            <person name="Ramirez L."/>
            <person name="Pisabarro A.G."/>
            <person name="Kuo A."/>
            <person name="Tritt A."/>
            <person name="Lipzen A."/>
            <person name="He G."/>
            <person name="Yan M."/>
            <person name="Ng V."/>
            <person name="Cullen D."/>
            <person name="Martin F."/>
            <person name="Rosso M.-N."/>
            <person name="Henrissat B."/>
            <person name="Hibbett D."/>
            <person name="Martinez A.T."/>
            <person name="Grigoriev I.V."/>
        </authorList>
    </citation>
    <scope>NUCLEOTIDE SEQUENCE</scope>
    <source>
        <strain evidence="1">MF-IS2</strain>
    </source>
</reference>
<name>A0A9P5XFU7_9AGAR</name>
<sequence>MRLLNMSIDEAAKYTAEVYQRVIGITPLGAWAPHRLDKFYYPLEVAGDPLRQSGIILAWYDTMTSESGKIISIAWIYAMVVRKISIYPKRPCYTFTLIRTSWAEQQYRVMHVPVEDAMFLKQGFFVAIAGHLGGQVAMVEFHSSFCPDI</sequence>
<dbReference type="AlphaFoldDB" id="A0A9P5XFU7"/>
<protein>
    <submittedName>
        <fullName evidence="1">Uncharacterized protein</fullName>
    </submittedName>
</protein>
<comment type="caution">
    <text evidence="1">The sequence shown here is derived from an EMBL/GenBank/DDBJ whole genome shotgun (WGS) entry which is preliminary data.</text>
</comment>
<accession>A0A9P5XFU7</accession>
<gene>
    <name evidence="1" type="ORF">P691DRAFT_566276</name>
</gene>